<accession>A0A6H1Z808</accession>
<gene>
    <name evidence="2" type="ORF">TM448A00065_0052</name>
    <name evidence="3" type="ORF">TM448B00134_0055</name>
</gene>
<dbReference type="AlphaFoldDB" id="A0A6H1Z808"/>
<protein>
    <submittedName>
        <fullName evidence="2">Putative DNA binding, helix-turn-helix domain containing protein</fullName>
    </submittedName>
</protein>
<dbReference type="EMBL" id="MT144591">
    <property type="protein sequence ID" value="QJH93761.1"/>
    <property type="molecule type" value="Genomic_DNA"/>
</dbReference>
<organism evidence="2">
    <name type="scientific">viral metagenome</name>
    <dbReference type="NCBI Taxonomy" id="1070528"/>
    <lineage>
        <taxon>unclassified sequences</taxon>
        <taxon>metagenomes</taxon>
        <taxon>organismal metagenomes</taxon>
    </lineage>
</organism>
<evidence type="ECO:0000313" key="3">
    <source>
        <dbReference type="EMBL" id="QJH93761.1"/>
    </source>
</evidence>
<proteinExistence type="predicted"/>
<dbReference type="EMBL" id="MT143972">
    <property type="protein sequence ID" value="QJA44006.1"/>
    <property type="molecule type" value="Genomic_DNA"/>
</dbReference>
<dbReference type="InterPro" id="IPR010093">
    <property type="entry name" value="SinI_DNA-bd"/>
</dbReference>
<dbReference type="InterPro" id="IPR041657">
    <property type="entry name" value="HTH_17"/>
</dbReference>
<name>A0A6H1Z808_9ZZZZ</name>
<evidence type="ECO:0000313" key="2">
    <source>
        <dbReference type="EMBL" id="QJA44006.1"/>
    </source>
</evidence>
<dbReference type="GO" id="GO:0003677">
    <property type="term" value="F:DNA binding"/>
    <property type="evidence" value="ECO:0007669"/>
    <property type="project" value="InterPro"/>
</dbReference>
<dbReference type="NCBIfam" id="TIGR01764">
    <property type="entry name" value="excise"/>
    <property type="match status" value="1"/>
</dbReference>
<feature type="domain" description="Helix-turn-helix" evidence="1">
    <location>
        <begin position="8"/>
        <end position="47"/>
    </location>
</feature>
<evidence type="ECO:0000259" key="1">
    <source>
        <dbReference type="Pfam" id="PF12728"/>
    </source>
</evidence>
<reference evidence="2" key="1">
    <citation type="submission" date="2020-03" db="EMBL/GenBank/DDBJ databases">
        <title>The deep terrestrial virosphere.</title>
        <authorList>
            <person name="Holmfeldt K."/>
            <person name="Nilsson E."/>
            <person name="Simone D."/>
            <person name="Lopez-Fernandez M."/>
            <person name="Wu X."/>
            <person name="de Brujin I."/>
            <person name="Lundin D."/>
            <person name="Andersson A."/>
            <person name="Bertilsson S."/>
            <person name="Dopson M."/>
        </authorList>
    </citation>
    <scope>NUCLEOTIDE SEQUENCE</scope>
    <source>
        <strain evidence="2">TM448A00065</strain>
        <strain evidence="3">TM448B00134</strain>
    </source>
</reference>
<dbReference type="Pfam" id="PF12728">
    <property type="entry name" value="HTH_17"/>
    <property type="match status" value="1"/>
</dbReference>
<sequence>MNINDQFVSVEEAAEISGLSTLTIRKRIKSGDIPHQRFGKVIMIPREKADEIKDLRKALGLRVAPPAPRGRPVKDQS</sequence>